<gene>
    <name evidence="1" type="ORF">PACLA_8A023844</name>
</gene>
<name>A0A7D9HUC6_PARCT</name>
<protein>
    <submittedName>
        <fullName evidence="1">Netrin receptor DCC-like</fullName>
    </submittedName>
</protein>
<comment type="caution">
    <text evidence="1">The sequence shown here is derived from an EMBL/GenBank/DDBJ whole genome shotgun (WGS) entry which is preliminary data.</text>
</comment>
<proteinExistence type="predicted"/>
<dbReference type="InterPro" id="IPR003961">
    <property type="entry name" value="FN3_dom"/>
</dbReference>
<dbReference type="Proteomes" id="UP001152795">
    <property type="component" value="Unassembled WGS sequence"/>
</dbReference>
<dbReference type="AlphaFoldDB" id="A0A7D9HUC6"/>
<evidence type="ECO:0000313" key="1">
    <source>
        <dbReference type="EMBL" id="CAB3993503.1"/>
    </source>
</evidence>
<dbReference type="SUPFAM" id="SSF49265">
    <property type="entry name" value="Fibronectin type III"/>
    <property type="match status" value="1"/>
</dbReference>
<dbReference type="CDD" id="cd00063">
    <property type="entry name" value="FN3"/>
    <property type="match status" value="1"/>
</dbReference>
<evidence type="ECO:0000313" key="2">
    <source>
        <dbReference type="Proteomes" id="UP001152795"/>
    </source>
</evidence>
<dbReference type="Gene3D" id="2.60.40.10">
    <property type="entry name" value="Immunoglobulins"/>
    <property type="match status" value="1"/>
</dbReference>
<dbReference type="InterPro" id="IPR013783">
    <property type="entry name" value="Ig-like_fold"/>
</dbReference>
<keyword evidence="1" id="KW-0675">Receptor</keyword>
<dbReference type="InterPro" id="IPR036116">
    <property type="entry name" value="FN3_sf"/>
</dbReference>
<dbReference type="EMBL" id="CACRXK020002271">
    <property type="protein sequence ID" value="CAB3993503.1"/>
    <property type="molecule type" value="Genomic_DNA"/>
</dbReference>
<reference evidence="1" key="1">
    <citation type="submission" date="2020-04" db="EMBL/GenBank/DDBJ databases">
        <authorList>
            <person name="Alioto T."/>
            <person name="Alioto T."/>
            <person name="Gomez Garrido J."/>
        </authorList>
    </citation>
    <scope>NUCLEOTIDE SEQUENCE</scope>
    <source>
        <strain evidence="1">A484AB</strain>
    </source>
</reference>
<accession>A0A7D9HUC6</accession>
<organism evidence="1 2">
    <name type="scientific">Paramuricea clavata</name>
    <name type="common">Red gorgonian</name>
    <name type="synonym">Violescent sea-whip</name>
    <dbReference type="NCBI Taxonomy" id="317549"/>
    <lineage>
        <taxon>Eukaryota</taxon>
        <taxon>Metazoa</taxon>
        <taxon>Cnidaria</taxon>
        <taxon>Anthozoa</taxon>
        <taxon>Octocorallia</taxon>
        <taxon>Malacalcyonacea</taxon>
        <taxon>Plexauridae</taxon>
        <taxon>Paramuricea</taxon>
    </lineage>
</organism>
<keyword evidence="2" id="KW-1185">Reference proteome</keyword>
<dbReference type="PROSITE" id="PS50853">
    <property type="entry name" value="FN3"/>
    <property type="match status" value="1"/>
</dbReference>
<sequence length="551" mass="62265">MNKIEVMASIHIFVGASILLVAVCKRSVSSEISSLTIEPRSPICLKKGENIPITIMLHSNLSSVNFTRTFSNLSLLWYRNGIQLPNATIIHYTNNSIVSRFVAKYPGLFTCVLIGPTASQNLANRSVSVGMRPNPVANLVATPKFISDEDTFRYVVVSWLRQSIEYVYRVFFKIDLLGCFSFPCVEDNIEPTCIATKCTARIDTEGHDLSDLAFYIVTRQGACESRSRVWNFNLTLSSCDVLPPKTLFYVPYPPTKLTIETSYRSVILRWQDIVSWSLPSVSLTYTCSKSSYTIKSKKVDIRVIFLSDKHIRGYAPYGKCTFCLSIQEYHCGQFSEKLCKTTRLREEPPSEAPNITCTTDTCPTSYDDQFRNLTVTWELPAEKYWGGVLREIKLRYTAAESNSTWQEIVLTNLSSKSVAIIGLNKTLHYSVYLQACNTEGCSGNSKQLQIYGIRARPLYSIYSSSNYNTVWYSIGGAMGFIIVMVVCIIMIPKLFFKQRTELEPLSETDIPNYDEADDKIVYDHIDDEQCEQLYDEGDPRGDETPPVNGQS</sequence>